<dbReference type="AlphaFoldDB" id="A0A0E9R4G5"/>
<sequence length="50" mass="5574">MKERGRGGKEGTQGIFDTIKKSCAILTCQLKDYKHLQYQEASLNKVSLAS</sequence>
<name>A0A0E9R4G5_ANGAN</name>
<evidence type="ECO:0000313" key="1">
    <source>
        <dbReference type="EMBL" id="JAH23667.1"/>
    </source>
</evidence>
<reference evidence="1" key="1">
    <citation type="submission" date="2014-11" db="EMBL/GenBank/DDBJ databases">
        <authorList>
            <person name="Amaro Gonzalez C."/>
        </authorList>
    </citation>
    <scope>NUCLEOTIDE SEQUENCE</scope>
</reference>
<proteinExistence type="predicted"/>
<accession>A0A0E9R4G5</accession>
<protein>
    <submittedName>
        <fullName evidence="1">Uncharacterized protein</fullName>
    </submittedName>
</protein>
<dbReference type="EMBL" id="GBXM01084910">
    <property type="protein sequence ID" value="JAH23667.1"/>
    <property type="molecule type" value="Transcribed_RNA"/>
</dbReference>
<reference evidence="1" key="2">
    <citation type="journal article" date="2015" name="Fish Shellfish Immunol.">
        <title>Early steps in the European eel (Anguilla anguilla)-Vibrio vulnificus interaction in the gills: Role of the RtxA13 toxin.</title>
        <authorList>
            <person name="Callol A."/>
            <person name="Pajuelo D."/>
            <person name="Ebbesson L."/>
            <person name="Teles M."/>
            <person name="MacKenzie S."/>
            <person name="Amaro C."/>
        </authorList>
    </citation>
    <scope>NUCLEOTIDE SEQUENCE</scope>
</reference>
<organism evidence="1">
    <name type="scientific">Anguilla anguilla</name>
    <name type="common">European freshwater eel</name>
    <name type="synonym">Muraena anguilla</name>
    <dbReference type="NCBI Taxonomy" id="7936"/>
    <lineage>
        <taxon>Eukaryota</taxon>
        <taxon>Metazoa</taxon>
        <taxon>Chordata</taxon>
        <taxon>Craniata</taxon>
        <taxon>Vertebrata</taxon>
        <taxon>Euteleostomi</taxon>
        <taxon>Actinopterygii</taxon>
        <taxon>Neopterygii</taxon>
        <taxon>Teleostei</taxon>
        <taxon>Anguilliformes</taxon>
        <taxon>Anguillidae</taxon>
        <taxon>Anguilla</taxon>
    </lineage>
</organism>